<feature type="compositionally biased region" description="Acidic residues" evidence="9">
    <location>
        <begin position="359"/>
        <end position="368"/>
    </location>
</feature>
<evidence type="ECO:0000259" key="12">
    <source>
        <dbReference type="PROSITE" id="PS50089"/>
    </source>
</evidence>
<evidence type="ECO:0000256" key="3">
    <source>
        <dbReference type="ARBA" id="ARBA00022723"/>
    </source>
</evidence>
<proteinExistence type="predicted"/>
<dbReference type="GO" id="GO:0016020">
    <property type="term" value="C:membrane"/>
    <property type="evidence" value="ECO:0007669"/>
    <property type="project" value="UniProtKB-SubCell"/>
</dbReference>
<keyword evidence="14" id="KW-1185">Reference proteome</keyword>
<protein>
    <recommendedName>
        <fullName evidence="12">RING-type domain-containing protein</fullName>
    </recommendedName>
</protein>
<dbReference type="GO" id="GO:0008270">
    <property type="term" value="F:zinc ion binding"/>
    <property type="evidence" value="ECO:0007669"/>
    <property type="project" value="UniProtKB-KW"/>
</dbReference>
<dbReference type="Gene3D" id="3.30.40.10">
    <property type="entry name" value="Zinc/RING finger domain, C3HC4 (zinc finger)"/>
    <property type="match status" value="1"/>
</dbReference>
<organism evidence="13 14">
    <name type="scientific">Cylindrobasidium torrendii FP15055 ss-10</name>
    <dbReference type="NCBI Taxonomy" id="1314674"/>
    <lineage>
        <taxon>Eukaryota</taxon>
        <taxon>Fungi</taxon>
        <taxon>Dikarya</taxon>
        <taxon>Basidiomycota</taxon>
        <taxon>Agaricomycotina</taxon>
        <taxon>Agaricomycetes</taxon>
        <taxon>Agaricomycetidae</taxon>
        <taxon>Agaricales</taxon>
        <taxon>Marasmiineae</taxon>
        <taxon>Physalacriaceae</taxon>
        <taxon>Cylindrobasidium</taxon>
    </lineage>
</organism>
<dbReference type="PROSITE" id="PS50089">
    <property type="entry name" value="ZF_RING_2"/>
    <property type="match status" value="1"/>
</dbReference>
<dbReference type="CDD" id="cd16454">
    <property type="entry name" value="RING-H2_PA-TM-RING"/>
    <property type="match status" value="1"/>
</dbReference>
<dbReference type="InterPro" id="IPR001841">
    <property type="entry name" value="Znf_RING"/>
</dbReference>
<dbReference type="InterPro" id="IPR013083">
    <property type="entry name" value="Znf_RING/FYVE/PHD"/>
</dbReference>
<keyword evidence="6 10" id="KW-1133">Transmembrane helix</keyword>
<evidence type="ECO:0000313" key="14">
    <source>
        <dbReference type="Proteomes" id="UP000054007"/>
    </source>
</evidence>
<evidence type="ECO:0000313" key="13">
    <source>
        <dbReference type="EMBL" id="KIY73044.1"/>
    </source>
</evidence>
<evidence type="ECO:0000256" key="5">
    <source>
        <dbReference type="ARBA" id="ARBA00022833"/>
    </source>
</evidence>
<accession>A0A0D7BS93</accession>
<feature type="compositionally biased region" description="Low complexity" evidence="9">
    <location>
        <begin position="387"/>
        <end position="400"/>
    </location>
</feature>
<evidence type="ECO:0000256" key="11">
    <source>
        <dbReference type="SAM" id="SignalP"/>
    </source>
</evidence>
<evidence type="ECO:0000256" key="10">
    <source>
        <dbReference type="SAM" id="Phobius"/>
    </source>
</evidence>
<evidence type="ECO:0000256" key="4">
    <source>
        <dbReference type="ARBA" id="ARBA00022771"/>
    </source>
</evidence>
<keyword evidence="5" id="KW-0862">Zinc</keyword>
<feature type="signal peptide" evidence="11">
    <location>
        <begin position="1"/>
        <end position="20"/>
    </location>
</feature>
<keyword evidence="4 8" id="KW-0863">Zinc-finger</keyword>
<evidence type="ECO:0000256" key="7">
    <source>
        <dbReference type="ARBA" id="ARBA00023136"/>
    </source>
</evidence>
<reference evidence="13 14" key="1">
    <citation type="journal article" date="2015" name="Fungal Genet. Biol.">
        <title>Evolution of novel wood decay mechanisms in Agaricales revealed by the genome sequences of Fistulina hepatica and Cylindrobasidium torrendii.</title>
        <authorList>
            <person name="Floudas D."/>
            <person name="Held B.W."/>
            <person name="Riley R."/>
            <person name="Nagy L.G."/>
            <person name="Koehler G."/>
            <person name="Ransdell A.S."/>
            <person name="Younus H."/>
            <person name="Chow J."/>
            <person name="Chiniquy J."/>
            <person name="Lipzen A."/>
            <person name="Tritt A."/>
            <person name="Sun H."/>
            <person name="Haridas S."/>
            <person name="LaButti K."/>
            <person name="Ohm R.A."/>
            <person name="Kues U."/>
            <person name="Blanchette R.A."/>
            <person name="Grigoriev I.V."/>
            <person name="Minto R.E."/>
            <person name="Hibbett D.S."/>
        </authorList>
    </citation>
    <scope>NUCLEOTIDE SEQUENCE [LARGE SCALE GENOMIC DNA]</scope>
    <source>
        <strain evidence="13 14">FP15055 ss-10</strain>
    </source>
</reference>
<sequence length="540" mass="59072">MEIPGLWLLSLVLLLPGAFAYIPASPTNDTQLAIDNGLNVTDVSKLHLQWFMNGSYWESISYQLVGAGTTGIAQGALMHFTEDKANNETVGSTTPWVALVSCDANVTDMNPERMEIDIFTLARDKGATGALLYSLYSQACIINPEYADPETFDQVFDIYSTKSLTSAHLIEYQFGQIGSENKTLGGDYDAKKLDNYSQIMNDTINAGYATQPGYLYATLWAYNATGVSNETDSGGNSGGNNGGKKGGSNTALAMIVLYAITGCVSALFCVIIITGAIRAIRHPERYGQRRRGAGGEVYQTRTQGLGRAILDTFPIVKFGSSRPPTSYDPKDPEAPQTDEFGRTGPVMQMQDVRRHLEDPGPEDEDEEVAAVPAARPRPAKGSTEQPAANASAVAGAASGSRNDAPLPEAIGHETCPICIVDFEDDDDVRILPCEGHHRFHQQCVDPWLLELSSSCPICRQDFHALESLLSREDVEDDDEQEEYARARTISEQNARPHSNRFSRYVRSAIRRRRDRGRQDTTDEQVPPMPQVPPPAHDASQ</sequence>
<keyword evidence="2 10" id="KW-0812">Transmembrane</keyword>
<dbReference type="PANTHER" id="PTHR46539:SF1">
    <property type="entry name" value="E3 UBIQUITIN-PROTEIN LIGASE ATL42"/>
    <property type="match status" value="1"/>
</dbReference>
<evidence type="ECO:0000256" key="8">
    <source>
        <dbReference type="PROSITE-ProRule" id="PRU00175"/>
    </source>
</evidence>
<keyword evidence="3" id="KW-0479">Metal-binding</keyword>
<evidence type="ECO:0000256" key="1">
    <source>
        <dbReference type="ARBA" id="ARBA00004370"/>
    </source>
</evidence>
<feature type="region of interest" description="Disordered" evidence="9">
    <location>
        <begin position="320"/>
        <end position="407"/>
    </location>
</feature>
<dbReference type="SUPFAM" id="SSF57850">
    <property type="entry name" value="RING/U-box"/>
    <property type="match status" value="1"/>
</dbReference>
<name>A0A0D7BS93_9AGAR</name>
<dbReference type="AlphaFoldDB" id="A0A0D7BS93"/>
<feature type="transmembrane region" description="Helical" evidence="10">
    <location>
        <begin position="255"/>
        <end position="280"/>
    </location>
</feature>
<feature type="chain" id="PRO_5002317714" description="RING-type domain-containing protein" evidence="11">
    <location>
        <begin position="21"/>
        <end position="540"/>
    </location>
</feature>
<dbReference type="Proteomes" id="UP000054007">
    <property type="component" value="Unassembled WGS sequence"/>
</dbReference>
<evidence type="ECO:0000256" key="9">
    <source>
        <dbReference type="SAM" id="MobiDB-lite"/>
    </source>
</evidence>
<feature type="domain" description="RING-type" evidence="12">
    <location>
        <begin position="415"/>
        <end position="459"/>
    </location>
</feature>
<keyword evidence="7 10" id="KW-0472">Membrane</keyword>
<dbReference type="Pfam" id="PF13639">
    <property type="entry name" value="zf-RING_2"/>
    <property type="match status" value="1"/>
</dbReference>
<dbReference type="SMART" id="SM00184">
    <property type="entry name" value="RING"/>
    <property type="match status" value="1"/>
</dbReference>
<comment type="subcellular location">
    <subcellularLocation>
        <location evidence="1">Membrane</location>
    </subcellularLocation>
</comment>
<gene>
    <name evidence="13" type="ORF">CYLTODRAFT_434414</name>
</gene>
<evidence type="ECO:0000256" key="6">
    <source>
        <dbReference type="ARBA" id="ARBA00022989"/>
    </source>
</evidence>
<feature type="region of interest" description="Disordered" evidence="9">
    <location>
        <begin position="486"/>
        <end position="540"/>
    </location>
</feature>
<dbReference type="PANTHER" id="PTHR46539">
    <property type="entry name" value="E3 UBIQUITIN-PROTEIN LIGASE ATL42"/>
    <property type="match status" value="1"/>
</dbReference>
<dbReference type="OrthoDB" id="8062037at2759"/>
<dbReference type="STRING" id="1314674.A0A0D7BS93"/>
<feature type="compositionally biased region" description="Pro residues" evidence="9">
    <location>
        <begin position="526"/>
        <end position="540"/>
    </location>
</feature>
<evidence type="ECO:0000256" key="2">
    <source>
        <dbReference type="ARBA" id="ARBA00022692"/>
    </source>
</evidence>
<dbReference type="EMBL" id="KN880438">
    <property type="protein sequence ID" value="KIY73044.1"/>
    <property type="molecule type" value="Genomic_DNA"/>
</dbReference>
<keyword evidence="11" id="KW-0732">Signal</keyword>